<name>M0CE84_9EURY</name>
<dbReference type="EMBL" id="AOIU01000039">
    <property type="protein sequence ID" value="ELZ21571.1"/>
    <property type="molecule type" value="Genomic_DNA"/>
</dbReference>
<accession>M0CE84</accession>
<sequence>MSEDRSDLDDFDLVGDLPTVDVEFTIDVPADIEELARERFERAKEQRDIPESVTFEDYLMDHIQLSWSFNVEEDDS</sequence>
<reference evidence="1 2" key="1">
    <citation type="journal article" date="2014" name="PLoS Genet.">
        <title>Phylogenetically driven sequencing of extremely halophilic archaea reveals strategies for static and dynamic osmo-response.</title>
        <authorList>
            <person name="Becker E.A."/>
            <person name="Seitzer P.M."/>
            <person name="Tritt A."/>
            <person name="Larsen D."/>
            <person name="Krusor M."/>
            <person name="Yao A.I."/>
            <person name="Wu D."/>
            <person name="Madern D."/>
            <person name="Eisen J.A."/>
            <person name="Darling A.E."/>
            <person name="Facciotti M.T."/>
        </authorList>
    </citation>
    <scope>NUCLEOTIDE SEQUENCE [LARGE SCALE GENOMIC DNA]</scope>
    <source>
        <strain evidence="1 2">2-9-1</strain>
    </source>
</reference>
<protein>
    <submittedName>
        <fullName evidence="1">Uncharacterized protein</fullName>
    </submittedName>
</protein>
<evidence type="ECO:0000313" key="2">
    <source>
        <dbReference type="Proteomes" id="UP000011626"/>
    </source>
</evidence>
<evidence type="ECO:0000313" key="1">
    <source>
        <dbReference type="EMBL" id="ELZ21571.1"/>
    </source>
</evidence>
<organism evidence="1 2">
    <name type="scientific">Halosimplex carlsbadense 2-9-1</name>
    <dbReference type="NCBI Taxonomy" id="797114"/>
    <lineage>
        <taxon>Archaea</taxon>
        <taxon>Methanobacteriati</taxon>
        <taxon>Methanobacteriota</taxon>
        <taxon>Stenosarchaea group</taxon>
        <taxon>Halobacteria</taxon>
        <taxon>Halobacteriales</taxon>
        <taxon>Haloarculaceae</taxon>
        <taxon>Halosimplex</taxon>
    </lineage>
</organism>
<dbReference type="STRING" id="797114.C475_18641"/>
<proteinExistence type="predicted"/>
<dbReference type="RefSeq" id="WP_006885393.1">
    <property type="nucleotide sequence ID" value="NZ_AOIU01000039.1"/>
</dbReference>
<gene>
    <name evidence="1" type="ORF">C475_18641</name>
</gene>
<dbReference type="Proteomes" id="UP000011626">
    <property type="component" value="Unassembled WGS sequence"/>
</dbReference>
<keyword evidence="2" id="KW-1185">Reference proteome</keyword>
<dbReference type="AlphaFoldDB" id="M0CE84"/>
<comment type="caution">
    <text evidence="1">The sequence shown here is derived from an EMBL/GenBank/DDBJ whole genome shotgun (WGS) entry which is preliminary data.</text>
</comment>